<accession>A0A0A8XPE6</accession>
<dbReference type="EMBL" id="GBRH01282349">
    <property type="protein sequence ID" value="JAD15546.1"/>
    <property type="molecule type" value="Transcribed_RNA"/>
</dbReference>
<protein>
    <submittedName>
        <fullName evidence="2">Uncharacterized protein</fullName>
    </submittedName>
</protein>
<evidence type="ECO:0000256" key="1">
    <source>
        <dbReference type="SAM" id="MobiDB-lite"/>
    </source>
</evidence>
<feature type="compositionally biased region" description="Low complexity" evidence="1">
    <location>
        <begin position="1"/>
        <end position="10"/>
    </location>
</feature>
<dbReference type="AlphaFoldDB" id="A0A0A8XPE6"/>
<organism evidence="2">
    <name type="scientific">Arundo donax</name>
    <name type="common">Giant reed</name>
    <name type="synonym">Donax arundinaceus</name>
    <dbReference type="NCBI Taxonomy" id="35708"/>
    <lineage>
        <taxon>Eukaryota</taxon>
        <taxon>Viridiplantae</taxon>
        <taxon>Streptophyta</taxon>
        <taxon>Embryophyta</taxon>
        <taxon>Tracheophyta</taxon>
        <taxon>Spermatophyta</taxon>
        <taxon>Magnoliopsida</taxon>
        <taxon>Liliopsida</taxon>
        <taxon>Poales</taxon>
        <taxon>Poaceae</taxon>
        <taxon>PACMAD clade</taxon>
        <taxon>Arundinoideae</taxon>
        <taxon>Arundineae</taxon>
        <taxon>Arundo</taxon>
    </lineage>
</organism>
<reference evidence="2" key="1">
    <citation type="submission" date="2014-09" db="EMBL/GenBank/DDBJ databases">
        <authorList>
            <person name="Magalhaes I.L.F."/>
            <person name="Oliveira U."/>
            <person name="Santos F.R."/>
            <person name="Vidigal T.H.D.A."/>
            <person name="Brescovit A.D."/>
            <person name="Santos A.J."/>
        </authorList>
    </citation>
    <scope>NUCLEOTIDE SEQUENCE</scope>
    <source>
        <tissue evidence="2">Shoot tissue taken approximately 20 cm above the soil surface</tissue>
    </source>
</reference>
<name>A0A0A8XPE6_ARUDO</name>
<sequence length="25" mass="2599">MPGWPGAAAEGRQRGDGQRRSGMVA</sequence>
<proteinExistence type="predicted"/>
<reference evidence="2" key="2">
    <citation type="journal article" date="2015" name="Data Brief">
        <title>Shoot transcriptome of the giant reed, Arundo donax.</title>
        <authorList>
            <person name="Barrero R.A."/>
            <person name="Guerrero F.D."/>
            <person name="Moolhuijzen P."/>
            <person name="Goolsby J.A."/>
            <person name="Tidwell J."/>
            <person name="Bellgard S.E."/>
            <person name="Bellgard M.I."/>
        </authorList>
    </citation>
    <scope>NUCLEOTIDE SEQUENCE</scope>
    <source>
        <tissue evidence="2">Shoot tissue taken approximately 20 cm above the soil surface</tissue>
    </source>
</reference>
<feature type="region of interest" description="Disordered" evidence="1">
    <location>
        <begin position="1"/>
        <end position="25"/>
    </location>
</feature>
<evidence type="ECO:0000313" key="2">
    <source>
        <dbReference type="EMBL" id="JAD15546.1"/>
    </source>
</evidence>